<dbReference type="Pfam" id="PF08427">
    <property type="entry name" value="ARMH3_C"/>
    <property type="match status" value="1"/>
</dbReference>
<dbReference type="STRING" id="40998.A0A2P7YMS6"/>
<evidence type="ECO:0000256" key="4">
    <source>
        <dbReference type="ARBA" id="ARBA00023136"/>
    </source>
</evidence>
<evidence type="ECO:0000256" key="1">
    <source>
        <dbReference type="ARBA" id="ARBA00004370"/>
    </source>
</evidence>
<name>A0A2P7YMS6_9PEZI</name>
<dbReference type="EMBL" id="NHZQ01000412">
    <property type="protein sequence ID" value="PSK37276.1"/>
    <property type="molecule type" value="Genomic_DNA"/>
</dbReference>
<reference evidence="6 7" key="1">
    <citation type="submission" date="2017-05" db="EMBL/GenBank/DDBJ databases">
        <title>Draft genome sequence of Elsinoe australis.</title>
        <authorList>
            <person name="Cheng Q."/>
        </authorList>
    </citation>
    <scope>NUCLEOTIDE SEQUENCE [LARGE SCALE GENOMIC DNA]</scope>
    <source>
        <strain evidence="6 7">NL1</strain>
    </source>
</reference>
<keyword evidence="7" id="KW-1185">Reference proteome</keyword>
<comment type="subcellular location">
    <subcellularLocation>
        <location evidence="1">Membrane</location>
    </subcellularLocation>
</comment>
<evidence type="ECO:0000313" key="7">
    <source>
        <dbReference type="Proteomes" id="UP000243723"/>
    </source>
</evidence>
<dbReference type="GO" id="GO:0005829">
    <property type="term" value="C:cytosol"/>
    <property type="evidence" value="ECO:0007669"/>
    <property type="project" value="TreeGrafter"/>
</dbReference>
<accession>A0A2P7YMS6</accession>
<dbReference type="InterPro" id="IPR039868">
    <property type="entry name" value="ARMD3-like"/>
</dbReference>
<feature type="domain" description="Armadillo-like helical" evidence="5">
    <location>
        <begin position="397"/>
        <end position="620"/>
    </location>
</feature>
<proteinExistence type="predicted"/>
<gene>
    <name evidence="6" type="ORF">B9Z65_2018</name>
</gene>
<comment type="caution">
    <text evidence="6">The sequence shown here is derived from an EMBL/GenBank/DDBJ whole genome shotgun (WGS) entry which is preliminary data.</text>
</comment>
<dbReference type="GO" id="GO:0016020">
    <property type="term" value="C:membrane"/>
    <property type="evidence" value="ECO:0007669"/>
    <property type="project" value="UniProtKB-SubCell"/>
</dbReference>
<evidence type="ECO:0000256" key="3">
    <source>
        <dbReference type="ARBA" id="ARBA00022989"/>
    </source>
</evidence>
<evidence type="ECO:0000256" key="2">
    <source>
        <dbReference type="ARBA" id="ARBA00022692"/>
    </source>
</evidence>
<keyword evidence="2" id="KW-0812">Transmembrane</keyword>
<dbReference type="PANTHER" id="PTHR13608:SF3">
    <property type="entry name" value="ARMADILLO-LIKE HELICAL DOMAIN-CONTAINING PROTEIN 3"/>
    <property type="match status" value="1"/>
</dbReference>
<sequence length="624" mass="70279">MEQSPLTLQSRPDVFEPKIVQLYRQLFREIEDEYKPEGFWRELFLLKPDASRLGQILDDTDADFLLHTNHCSQQLLGHAIATVRAGEAPSDEHALETLSVFLSKVLSKRYQSPSSDIIEVLAGLDNVDAVFNDLVGALDKAIMQGRTVHIQNMAVKVAMTVTSGAFHTSLLTYFTQRDLFPAMTMLILEAEKPEDGVLPFTLCGVLANCNKFEVHNPYQSRIASLTNEPTMSKLIGTIGSACVRLRHRYVAIQNDVPESWSIGGTLGYIGLGSLAGVKPAPVTPTEEEAKIQFSEQPLPEAAILLSTYDFVLQNKQFCMQLINELPSKDKPATGFSELCSFASYLLQHAYRSTRAALYSHLVLLILRIVVEEPTTMKKLTETTAEVRLCRQRQPFLPITKGERPFAAVLLDIAMDCLNHNLRTKLDVNLYYSTIGIMTRIVSHLTRNRTRLAYHWPELWRALLSFVRFLSQYREQLRSIADVEEVVQSLVNLITLCLTQGETFLPDTASLDDLFYKVVESNSYLEKLRDEYQLSKSAVGPNIDTLIGAGYHFTEAFDKAGGNKKNVYPKDVMKVIKDGYETLSIEAREGTDHWTPYREQDYKVEIKKITRVVVADAKILGTPQA</sequence>
<protein>
    <recommendedName>
        <fullName evidence="5">Armadillo-like helical domain-containing protein</fullName>
    </recommendedName>
</protein>
<dbReference type="Proteomes" id="UP000243723">
    <property type="component" value="Unassembled WGS sequence"/>
</dbReference>
<dbReference type="OrthoDB" id="2012278at2759"/>
<evidence type="ECO:0000259" key="5">
    <source>
        <dbReference type="SMART" id="SM01158"/>
    </source>
</evidence>
<organism evidence="6 7">
    <name type="scientific">Elsinoe australis</name>
    <dbReference type="NCBI Taxonomy" id="40998"/>
    <lineage>
        <taxon>Eukaryota</taxon>
        <taxon>Fungi</taxon>
        <taxon>Dikarya</taxon>
        <taxon>Ascomycota</taxon>
        <taxon>Pezizomycotina</taxon>
        <taxon>Dothideomycetes</taxon>
        <taxon>Dothideomycetidae</taxon>
        <taxon>Myriangiales</taxon>
        <taxon>Elsinoaceae</taxon>
        <taxon>Elsinoe</taxon>
    </lineage>
</organism>
<dbReference type="AlphaFoldDB" id="A0A2P7YMS6"/>
<dbReference type="PANTHER" id="PTHR13608">
    <property type="entry name" value="ARMADILLO-LIKE HELICAL DOMAIN-CONTAINING PROTEIN 3"/>
    <property type="match status" value="1"/>
</dbReference>
<keyword evidence="4" id="KW-0472">Membrane</keyword>
<dbReference type="InterPro" id="IPR013636">
    <property type="entry name" value="ARMH3_C"/>
</dbReference>
<keyword evidence="3" id="KW-1133">Transmembrane helix</keyword>
<evidence type="ECO:0000313" key="6">
    <source>
        <dbReference type="EMBL" id="PSK37276.1"/>
    </source>
</evidence>
<dbReference type="SMART" id="SM01158">
    <property type="entry name" value="DUF1741"/>
    <property type="match status" value="1"/>
</dbReference>